<dbReference type="EMBL" id="MN739364">
    <property type="protein sequence ID" value="QHT01108.1"/>
    <property type="molecule type" value="Genomic_DNA"/>
</dbReference>
<sequence length="208" mass="23859">MQFTIQSIPMQFSLVPNSRNFPVIGTSMGNDLEQIVSSLNALKIKYAHHLTVVGHTLEFQVTNTFFHCLYLEDKQKFILTGENTFLGNIYEPKFLNSRQLRDFLFDFIFNLSMMTIGAAKNGLGTINSTKQVYDLAKTEFNQNVMVESAKQVLDLAMVKYLYKDKTFLISGKINFSIILVGEWFVFKNGCVTFKRTNQANNVHRLTVR</sequence>
<dbReference type="AlphaFoldDB" id="A0A6C0C957"/>
<organism evidence="1">
    <name type="scientific">viral metagenome</name>
    <dbReference type="NCBI Taxonomy" id="1070528"/>
    <lineage>
        <taxon>unclassified sequences</taxon>
        <taxon>metagenomes</taxon>
        <taxon>organismal metagenomes</taxon>
    </lineage>
</organism>
<evidence type="ECO:0000313" key="1">
    <source>
        <dbReference type="EMBL" id="QHT01108.1"/>
    </source>
</evidence>
<protein>
    <submittedName>
        <fullName evidence="1">Uncharacterized protein</fullName>
    </submittedName>
</protein>
<name>A0A6C0C957_9ZZZZ</name>
<accession>A0A6C0C957</accession>
<proteinExistence type="predicted"/>
<reference evidence="1" key="1">
    <citation type="journal article" date="2020" name="Nature">
        <title>Giant virus diversity and host interactions through global metagenomics.</title>
        <authorList>
            <person name="Schulz F."/>
            <person name="Roux S."/>
            <person name="Paez-Espino D."/>
            <person name="Jungbluth S."/>
            <person name="Walsh D.A."/>
            <person name="Denef V.J."/>
            <person name="McMahon K.D."/>
            <person name="Konstantinidis K.T."/>
            <person name="Eloe-Fadrosh E.A."/>
            <person name="Kyrpides N.C."/>
            <person name="Woyke T."/>
        </authorList>
    </citation>
    <scope>NUCLEOTIDE SEQUENCE</scope>
    <source>
        <strain evidence="1">GVMAG-M-3300020192-26</strain>
    </source>
</reference>